<comment type="caution">
    <text evidence="1">The sequence shown here is derived from an EMBL/GenBank/DDBJ whole genome shotgun (WGS) entry which is preliminary data.</text>
</comment>
<evidence type="ECO:0000313" key="2">
    <source>
        <dbReference type="Proteomes" id="UP000032675"/>
    </source>
</evidence>
<sequence length="151" mass="17079">MKKSLSEVATNDWLVREFAAKVLAGIDAVRAGEITMGQYLARVRRLSRRLGTIFFRGNRSFEPTRWNISGSCGLHLNEQDKADFWRNMRVPGKAFMPDNLATRYFKLRALDLAEAVMCNLSGKDDDAATQRRIDALIVKMRNDVLGIQIAS</sequence>
<proteinExistence type="predicted"/>
<name>A0A0D6Q2Z4_KOMEU</name>
<dbReference type="Proteomes" id="UP000032675">
    <property type="component" value="Unassembled WGS sequence"/>
</dbReference>
<dbReference type="RefSeq" id="WP_148425059.1">
    <property type="nucleotide sequence ID" value="NZ_BANI01000143.1"/>
</dbReference>
<gene>
    <name evidence="1" type="ORF">Geu3261_0163_007</name>
</gene>
<dbReference type="AlphaFoldDB" id="A0A0D6Q2Z4"/>
<protein>
    <submittedName>
        <fullName evidence="1">Uncharacterized protein</fullName>
    </submittedName>
</protein>
<accession>A0A0D6Q2Z4</accession>
<evidence type="ECO:0000313" key="1">
    <source>
        <dbReference type="EMBL" id="GAN97340.1"/>
    </source>
</evidence>
<dbReference type="EMBL" id="BANI01000143">
    <property type="protein sequence ID" value="GAN97340.1"/>
    <property type="molecule type" value="Genomic_DNA"/>
</dbReference>
<organism evidence="1 2">
    <name type="scientific">Komagataeibacter europaeus NBRC 3261</name>
    <dbReference type="NCBI Taxonomy" id="1234669"/>
    <lineage>
        <taxon>Bacteria</taxon>
        <taxon>Pseudomonadati</taxon>
        <taxon>Pseudomonadota</taxon>
        <taxon>Alphaproteobacteria</taxon>
        <taxon>Acetobacterales</taxon>
        <taxon>Acetobacteraceae</taxon>
        <taxon>Komagataeibacter</taxon>
    </lineage>
</organism>
<reference evidence="1 2" key="1">
    <citation type="submission" date="2012-11" db="EMBL/GenBank/DDBJ databases">
        <title>Whole genome sequence of Gluconacetobacter europaeus NBRC3261.</title>
        <authorList>
            <person name="Azuma Y."/>
            <person name="Higashiura N."/>
            <person name="Hirakawa H."/>
            <person name="Matsushita K."/>
        </authorList>
    </citation>
    <scope>NUCLEOTIDE SEQUENCE [LARGE SCALE GENOMIC DNA]</scope>
    <source>
        <strain evidence="1 2">NBRC 3261</strain>
    </source>
</reference>